<gene>
    <name evidence="2" type="ORF">GBAR_LOCUS24813</name>
</gene>
<name>A0AA35X480_GEOBA</name>
<dbReference type="InterPro" id="IPR035959">
    <property type="entry name" value="RutC-like_sf"/>
</dbReference>
<evidence type="ECO:0000313" key="3">
    <source>
        <dbReference type="Proteomes" id="UP001174909"/>
    </source>
</evidence>
<keyword evidence="3" id="KW-1185">Reference proteome</keyword>
<dbReference type="PANTHER" id="PTHR43760">
    <property type="entry name" value="ENDORIBONUCLEASE-RELATED"/>
    <property type="match status" value="1"/>
</dbReference>
<dbReference type="PANTHER" id="PTHR43760:SF1">
    <property type="entry name" value="ENDORIBONUCLEASE L-PSP_CHORISMATE MUTASE-LIKE DOMAIN-CONTAINING PROTEIN"/>
    <property type="match status" value="1"/>
</dbReference>
<dbReference type="Pfam" id="PF14588">
    <property type="entry name" value="YjgF_endoribonc"/>
    <property type="match status" value="1"/>
</dbReference>
<dbReference type="Gene3D" id="3.30.1330.40">
    <property type="entry name" value="RutC-like"/>
    <property type="match status" value="1"/>
</dbReference>
<evidence type="ECO:0000259" key="1">
    <source>
        <dbReference type="Pfam" id="PF14588"/>
    </source>
</evidence>
<reference evidence="2" key="1">
    <citation type="submission" date="2023-03" db="EMBL/GenBank/DDBJ databases">
        <authorList>
            <person name="Steffen K."/>
            <person name="Cardenas P."/>
        </authorList>
    </citation>
    <scope>NUCLEOTIDE SEQUENCE</scope>
</reference>
<dbReference type="EMBL" id="CASHTH010003423">
    <property type="protein sequence ID" value="CAI8044798.1"/>
    <property type="molecule type" value="Genomic_DNA"/>
</dbReference>
<dbReference type="AlphaFoldDB" id="A0AA35X480"/>
<proteinExistence type="predicted"/>
<dbReference type="Proteomes" id="UP001174909">
    <property type="component" value="Unassembled WGS sequence"/>
</dbReference>
<dbReference type="SUPFAM" id="SSF55298">
    <property type="entry name" value="YjgF-like"/>
    <property type="match status" value="1"/>
</dbReference>
<dbReference type="InterPro" id="IPR013813">
    <property type="entry name" value="Endoribo_LPSP/chorism_mut-like"/>
</dbReference>
<comment type="caution">
    <text evidence="2">The sequence shown here is derived from an EMBL/GenBank/DDBJ whole genome shotgun (WGS) entry which is preliminary data.</text>
</comment>
<organism evidence="2 3">
    <name type="scientific">Geodia barretti</name>
    <name type="common">Barrett's horny sponge</name>
    <dbReference type="NCBI Taxonomy" id="519541"/>
    <lineage>
        <taxon>Eukaryota</taxon>
        <taxon>Metazoa</taxon>
        <taxon>Porifera</taxon>
        <taxon>Demospongiae</taxon>
        <taxon>Heteroscleromorpha</taxon>
        <taxon>Tetractinellida</taxon>
        <taxon>Astrophorina</taxon>
        <taxon>Geodiidae</taxon>
        <taxon>Geodia</taxon>
    </lineage>
</organism>
<accession>A0AA35X480</accession>
<feature type="domain" description="Endoribonuclease L-PSP/chorismate mutase-like" evidence="1">
    <location>
        <begin position="4"/>
        <end position="130"/>
    </location>
</feature>
<sequence length="153" mass="16225">MKIEQRLEELGVELPEPAVPVANYVTTVQVGNLVFTSGHGPGTGEGKIYKSQLGTDATIEEGYASARQVAIGLLSTLKHALGDLDRIKRVVKLIGFVNSAPDFIDQPAVVNGASDFLVEVFGDKGKHARSAVGMVQLPGGIPVEVEMVVEIED</sequence>
<dbReference type="CDD" id="cd02199">
    <property type="entry name" value="YjgF_YER057c_UK114_like_1"/>
    <property type="match status" value="1"/>
</dbReference>
<evidence type="ECO:0000313" key="2">
    <source>
        <dbReference type="EMBL" id="CAI8044798.1"/>
    </source>
</evidence>
<protein>
    <submittedName>
        <fullName evidence="2">Protein TCP17</fullName>
    </submittedName>
</protein>